<keyword evidence="1" id="KW-0472">Membrane</keyword>
<feature type="transmembrane region" description="Helical" evidence="1">
    <location>
        <begin position="51"/>
        <end position="76"/>
    </location>
</feature>
<keyword evidence="3" id="KW-1185">Reference proteome</keyword>
<name>A0A0G4JP71_9GAMM</name>
<gene>
    <name evidence="2" type="ORF">BN1221_00112</name>
</gene>
<dbReference type="AlphaFoldDB" id="A0A0G4JP71"/>
<dbReference type="EMBL" id="CGIG01000001">
    <property type="protein sequence ID" value="CPR13714.1"/>
    <property type="molecule type" value="Genomic_DNA"/>
</dbReference>
<keyword evidence="1" id="KW-0812">Transmembrane</keyword>
<evidence type="ECO:0008006" key="4">
    <source>
        <dbReference type="Google" id="ProtNLM"/>
    </source>
</evidence>
<reference evidence="3" key="1">
    <citation type="submission" date="2015-01" db="EMBL/GenBank/DDBJ databases">
        <authorList>
            <person name="Paterson Steve"/>
        </authorList>
    </citation>
    <scope>NUCLEOTIDE SEQUENCE [LARGE SCALE GENOMIC DNA]</scope>
    <source>
        <strain evidence="3">OBR1</strain>
    </source>
</reference>
<dbReference type="Proteomes" id="UP000044377">
    <property type="component" value="Unassembled WGS sequence"/>
</dbReference>
<evidence type="ECO:0000313" key="2">
    <source>
        <dbReference type="EMBL" id="CPR13714.1"/>
    </source>
</evidence>
<proteinExistence type="predicted"/>
<accession>A0A0G4JP71</accession>
<feature type="transmembrane region" description="Helical" evidence="1">
    <location>
        <begin position="21"/>
        <end position="45"/>
    </location>
</feature>
<keyword evidence="1" id="KW-1133">Transmembrane helix</keyword>
<evidence type="ECO:0000313" key="3">
    <source>
        <dbReference type="Proteomes" id="UP000044377"/>
    </source>
</evidence>
<sequence length="81" mass="9177">MPLPTAPSLPVYCRRRAIFILFLRPTTGNLHLLFPPFSSLLPLILDYTRRGFMTLGILLGSLLVLLLLSYLVYALLKAENF</sequence>
<evidence type="ECO:0000256" key="1">
    <source>
        <dbReference type="SAM" id="Phobius"/>
    </source>
</evidence>
<protein>
    <recommendedName>
        <fullName evidence="4">K+-transporting ATPase, F subunit</fullName>
    </recommendedName>
</protein>
<organism evidence="2 3">
    <name type="scientific">Brenneria goodwinii</name>
    <dbReference type="NCBI Taxonomy" id="1109412"/>
    <lineage>
        <taxon>Bacteria</taxon>
        <taxon>Pseudomonadati</taxon>
        <taxon>Pseudomonadota</taxon>
        <taxon>Gammaproteobacteria</taxon>
        <taxon>Enterobacterales</taxon>
        <taxon>Pectobacteriaceae</taxon>
        <taxon>Brenneria</taxon>
    </lineage>
</organism>
<dbReference type="STRING" id="1109412.BN1221_00112"/>